<sequence length="90" mass="9546">MARYQVTVVSGDPSRTAAEVAADVGAEVIRKMRVADGVTALATDEQIDALTAAGATVHRHRDLAEGRAERLADVGEGDRYAEALRRLAGR</sequence>
<evidence type="ECO:0000313" key="2">
    <source>
        <dbReference type="Proteomes" id="UP000198857"/>
    </source>
</evidence>
<evidence type="ECO:0000313" key="1">
    <source>
        <dbReference type="EMBL" id="SFP48674.1"/>
    </source>
</evidence>
<protein>
    <submittedName>
        <fullName evidence="1">Uncharacterized protein</fullName>
    </submittedName>
</protein>
<gene>
    <name evidence="1" type="ORF">SAMN05660464_3272</name>
</gene>
<reference evidence="2" key="1">
    <citation type="submission" date="2016-10" db="EMBL/GenBank/DDBJ databases">
        <authorList>
            <person name="Varghese N."/>
            <person name="Submissions S."/>
        </authorList>
    </citation>
    <scope>NUCLEOTIDE SEQUENCE [LARGE SCALE GENOMIC DNA]</scope>
    <source>
        <strain evidence="2">DSM 44208</strain>
    </source>
</reference>
<dbReference type="Proteomes" id="UP000198857">
    <property type="component" value="Unassembled WGS sequence"/>
</dbReference>
<proteinExistence type="predicted"/>
<dbReference type="EMBL" id="FOWQ01000005">
    <property type="protein sequence ID" value="SFP48674.1"/>
    <property type="molecule type" value="Genomic_DNA"/>
</dbReference>
<organism evidence="1 2">
    <name type="scientific">Geodermatophilus dictyosporus</name>
    <dbReference type="NCBI Taxonomy" id="1523247"/>
    <lineage>
        <taxon>Bacteria</taxon>
        <taxon>Bacillati</taxon>
        <taxon>Actinomycetota</taxon>
        <taxon>Actinomycetes</taxon>
        <taxon>Geodermatophilales</taxon>
        <taxon>Geodermatophilaceae</taxon>
        <taxon>Geodermatophilus</taxon>
    </lineage>
</organism>
<accession>A0A1I5QQW3</accession>
<dbReference type="STRING" id="1523247.SAMN05660464_3272"/>
<dbReference type="AlphaFoldDB" id="A0A1I5QQW3"/>
<name>A0A1I5QQW3_9ACTN</name>
<keyword evidence="2" id="KW-1185">Reference proteome</keyword>